<feature type="transmembrane region" description="Helical" evidence="1">
    <location>
        <begin position="184"/>
        <end position="205"/>
    </location>
</feature>
<proteinExistence type="predicted"/>
<dbReference type="InterPro" id="IPR058581">
    <property type="entry name" value="TM_HPP"/>
</dbReference>
<dbReference type="Pfam" id="PF04982">
    <property type="entry name" value="TM_HPP"/>
    <property type="match status" value="1"/>
</dbReference>
<keyword evidence="1" id="KW-0472">Membrane</keyword>
<sequence>MWFVMRRMWQWTAALPGERGRRGLRLPRSVCDYARRMRGAQRYRGDAGPPPAQLVWSAFSGVTSFVAIAVLGLIHKYGAAIRDHHLPFAIAPAGATAVLVFAVPASPLAQPRNVVCGHMIAALIGTFMHALFAHVAPSFRWMPGALAVGVSIFLMGLTSCYHPPAGATAFLAGYFSPDIERVGWWFPLYPVLPMSLIMAAVGVILNNICRVYPLYWFTPAPRAKAGDAGQAPALPLPLSTPDPPPAKDADQIAWLRERVCELEREVEALRGRGADAQLAVEPL</sequence>
<keyword evidence="4" id="KW-1185">Reference proteome</keyword>
<organism evidence="3 4">
    <name type="scientific">Coemansia javaensis</name>
    <dbReference type="NCBI Taxonomy" id="2761396"/>
    <lineage>
        <taxon>Eukaryota</taxon>
        <taxon>Fungi</taxon>
        <taxon>Fungi incertae sedis</taxon>
        <taxon>Zoopagomycota</taxon>
        <taxon>Kickxellomycotina</taxon>
        <taxon>Kickxellomycetes</taxon>
        <taxon>Kickxellales</taxon>
        <taxon>Kickxellaceae</taxon>
        <taxon>Coemansia</taxon>
    </lineage>
</organism>
<protein>
    <recommendedName>
        <fullName evidence="2">HPP transmembrane region domain-containing protein</fullName>
    </recommendedName>
</protein>
<feature type="transmembrane region" description="Helical" evidence="1">
    <location>
        <begin position="86"/>
        <end position="106"/>
    </location>
</feature>
<reference evidence="3" key="1">
    <citation type="submission" date="2022-07" db="EMBL/GenBank/DDBJ databases">
        <title>Phylogenomic reconstructions and comparative analyses of Kickxellomycotina fungi.</title>
        <authorList>
            <person name="Reynolds N.K."/>
            <person name="Stajich J.E."/>
            <person name="Barry K."/>
            <person name="Grigoriev I.V."/>
            <person name="Crous P."/>
            <person name="Smith M.E."/>
        </authorList>
    </citation>
    <scope>NUCLEOTIDE SEQUENCE</scope>
    <source>
        <strain evidence="3">NBRC 105414</strain>
    </source>
</reference>
<gene>
    <name evidence="3" type="ORF">H4R18_003276</name>
</gene>
<dbReference type="Proteomes" id="UP001140217">
    <property type="component" value="Unassembled WGS sequence"/>
</dbReference>
<dbReference type="PANTHER" id="PTHR33741:SF5">
    <property type="entry name" value="TRANSMEMBRANE PROTEIN DDB_G0269096-RELATED"/>
    <property type="match status" value="1"/>
</dbReference>
<evidence type="ECO:0000256" key="1">
    <source>
        <dbReference type="SAM" id="Phobius"/>
    </source>
</evidence>
<evidence type="ECO:0000259" key="2">
    <source>
        <dbReference type="Pfam" id="PF04982"/>
    </source>
</evidence>
<feature type="transmembrane region" description="Helical" evidence="1">
    <location>
        <begin position="144"/>
        <end position="164"/>
    </location>
</feature>
<dbReference type="EMBL" id="JANBUL010000126">
    <property type="protein sequence ID" value="KAJ2780764.1"/>
    <property type="molecule type" value="Genomic_DNA"/>
</dbReference>
<feature type="transmembrane region" description="Helical" evidence="1">
    <location>
        <begin position="112"/>
        <end position="132"/>
    </location>
</feature>
<evidence type="ECO:0000313" key="4">
    <source>
        <dbReference type="Proteomes" id="UP001140217"/>
    </source>
</evidence>
<feature type="transmembrane region" description="Helical" evidence="1">
    <location>
        <begin position="54"/>
        <end position="74"/>
    </location>
</feature>
<dbReference type="InterPro" id="IPR007065">
    <property type="entry name" value="HPP"/>
</dbReference>
<feature type="domain" description="HPP transmembrane region" evidence="2">
    <location>
        <begin position="54"/>
        <end position="213"/>
    </location>
</feature>
<accession>A0A9W8H9B3</accession>
<dbReference type="PANTHER" id="PTHR33741">
    <property type="entry name" value="TRANSMEMBRANE PROTEIN DDB_G0269096-RELATED"/>
    <property type="match status" value="1"/>
</dbReference>
<keyword evidence="1" id="KW-0812">Transmembrane</keyword>
<name>A0A9W8H9B3_9FUNG</name>
<comment type="caution">
    <text evidence="3">The sequence shown here is derived from an EMBL/GenBank/DDBJ whole genome shotgun (WGS) entry which is preliminary data.</text>
</comment>
<dbReference type="AlphaFoldDB" id="A0A9W8H9B3"/>
<dbReference type="OrthoDB" id="2016548at2759"/>
<keyword evidence="1" id="KW-1133">Transmembrane helix</keyword>
<evidence type="ECO:0000313" key="3">
    <source>
        <dbReference type="EMBL" id="KAJ2780764.1"/>
    </source>
</evidence>